<dbReference type="EMBL" id="CM039426">
    <property type="protein sequence ID" value="KAI4356572.1"/>
    <property type="molecule type" value="Genomic_DNA"/>
</dbReference>
<protein>
    <submittedName>
        <fullName evidence="1">Uncharacterized protein</fullName>
    </submittedName>
</protein>
<evidence type="ECO:0000313" key="2">
    <source>
        <dbReference type="Proteomes" id="UP000828941"/>
    </source>
</evidence>
<evidence type="ECO:0000313" key="1">
    <source>
        <dbReference type="EMBL" id="KAI4356572.1"/>
    </source>
</evidence>
<name>A0ACB9Q6W1_BAUVA</name>
<accession>A0ACB9Q6W1</accession>
<organism evidence="1 2">
    <name type="scientific">Bauhinia variegata</name>
    <name type="common">Purple orchid tree</name>
    <name type="synonym">Phanera variegata</name>
    <dbReference type="NCBI Taxonomy" id="167791"/>
    <lineage>
        <taxon>Eukaryota</taxon>
        <taxon>Viridiplantae</taxon>
        <taxon>Streptophyta</taxon>
        <taxon>Embryophyta</taxon>
        <taxon>Tracheophyta</taxon>
        <taxon>Spermatophyta</taxon>
        <taxon>Magnoliopsida</taxon>
        <taxon>eudicotyledons</taxon>
        <taxon>Gunneridae</taxon>
        <taxon>Pentapetalae</taxon>
        <taxon>rosids</taxon>
        <taxon>fabids</taxon>
        <taxon>Fabales</taxon>
        <taxon>Fabaceae</taxon>
        <taxon>Cercidoideae</taxon>
        <taxon>Cercideae</taxon>
        <taxon>Bauhiniinae</taxon>
        <taxon>Bauhinia</taxon>
    </lineage>
</organism>
<proteinExistence type="predicted"/>
<dbReference type="Proteomes" id="UP000828941">
    <property type="component" value="Chromosome 1"/>
</dbReference>
<gene>
    <name evidence="1" type="ORF">L6164_000587</name>
</gene>
<reference evidence="1 2" key="1">
    <citation type="journal article" date="2022" name="DNA Res.">
        <title>Chromosomal-level genome assembly of the orchid tree Bauhinia variegata (Leguminosae; Cercidoideae) supports the allotetraploid origin hypothesis of Bauhinia.</title>
        <authorList>
            <person name="Zhong Y."/>
            <person name="Chen Y."/>
            <person name="Zheng D."/>
            <person name="Pang J."/>
            <person name="Liu Y."/>
            <person name="Luo S."/>
            <person name="Meng S."/>
            <person name="Qian L."/>
            <person name="Wei D."/>
            <person name="Dai S."/>
            <person name="Zhou R."/>
        </authorList>
    </citation>
    <scope>NUCLEOTIDE SEQUENCE [LARGE SCALE GENOMIC DNA]</scope>
    <source>
        <strain evidence="1">BV-YZ2020</strain>
    </source>
</reference>
<sequence>MMNQLIKLVESDDDDDYYDDDDEEEDEENGGIFVKNRLESSIPLDDLEEHVVSIEQRSESAETDSGKWTSYQYVGRTGSVIPTASLAGADVSVDLLLLLLEEAIVYQGAYGVDYGGNRAEFQRSRFPVLFVPYKEVRKKIPHSEIIEKCTSKYSGVQKSIACVCIIFLLSNLTKYNRAILHSLLKQRSFGSFVQKTMQEKLDNCLLPFLDHVSKAGKEVDIQDVFQKFFFDIVCLIVLGFDANCLSFGSPNVVLEKAFSEAEDSLLYRHVVPHWLWKLQKWLQIGKEKKLFEGSKIVDKFLHEQITSKRKHQKKCSNNQEEEPFSDLLSIIMAQEWGKGLQLISSQLGGIPLVQAFVGLSGLSRHTHQ</sequence>
<comment type="caution">
    <text evidence="1">The sequence shown here is derived from an EMBL/GenBank/DDBJ whole genome shotgun (WGS) entry which is preliminary data.</text>
</comment>
<keyword evidence="2" id="KW-1185">Reference proteome</keyword>